<keyword evidence="3" id="KW-1185">Reference proteome</keyword>
<gene>
    <name evidence="2" type="ORF">SORBI_3002G096101</name>
</gene>
<evidence type="ECO:0000313" key="3">
    <source>
        <dbReference type="Proteomes" id="UP000000768"/>
    </source>
</evidence>
<sequence>MSVSLCHSSKSHFVRSRIGETISRNRTKEQNQSHNNSKPVQTHAMQFFRMLWFKRTLLSKIDYINLLTLSEGFSKSTAKATPRTTKSRSRSNTGLARQGRAALSSQLRWLTLVGWCVAPRTAQCHFRRVWDASGL</sequence>
<accession>A0A1W0W323</accession>
<organism evidence="2 3">
    <name type="scientific">Sorghum bicolor</name>
    <name type="common">Sorghum</name>
    <name type="synonym">Sorghum vulgare</name>
    <dbReference type="NCBI Taxonomy" id="4558"/>
    <lineage>
        <taxon>Eukaryota</taxon>
        <taxon>Viridiplantae</taxon>
        <taxon>Streptophyta</taxon>
        <taxon>Embryophyta</taxon>
        <taxon>Tracheophyta</taxon>
        <taxon>Spermatophyta</taxon>
        <taxon>Magnoliopsida</taxon>
        <taxon>Liliopsida</taxon>
        <taxon>Poales</taxon>
        <taxon>Poaceae</taxon>
        <taxon>PACMAD clade</taxon>
        <taxon>Panicoideae</taxon>
        <taxon>Andropogonodae</taxon>
        <taxon>Andropogoneae</taxon>
        <taxon>Sorghinae</taxon>
        <taxon>Sorghum</taxon>
    </lineage>
</organism>
<feature type="compositionally biased region" description="Polar residues" evidence="1">
    <location>
        <begin position="77"/>
        <end position="95"/>
    </location>
</feature>
<dbReference type="AlphaFoldDB" id="A0A1W0W323"/>
<feature type="region of interest" description="Disordered" evidence="1">
    <location>
        <begin position="77"/>
        <end position="97"/>
    </location>
</feature>
<evidence type="ECO:0000256" key="1">
    <source>
        <dbReference type="SAM" id="MobiDB-lite"/>
    </source>
</evidence>
<dbReference type="Gramene" id="OQU88788">
    <property type="protein sequence ID" value="OQU88788"/>
    <property type="gene ID" value="SORBI_3002G096101"/>
</dbReference>
<proteinExistence type="predicted"/>
<feature type="region of interest" description="Disordered" evidence="1">
    <location>
        <begin position="17"/>
        <end position="39"/>
    </location>
</feature>
<protein>
    <submittedName>
        <fullName evidence="2">Uncharacterized protein</fullName>
    </submittedName>
</protein>
<evidence type="ECO:0000313" key="2">
    <source>
        <dbReference type="EMBL" id="OQU88788.1"/>
    </source>
</evidence>
<dbReference type="EMBL" id="CM000761">
    <property type="protein sequence ID" value="OQU88788.1"/>
    <property type="molecule type" value="Genomic_DNA"/>
</dbReference>
<reference evidence="2 3" key="1">
    <citation type="journal article" date="2009" name="Nature">
        <title>The Sorghum bicolor genome and the diversification of grasses.</title>
        <authorList>
            <person name="Paterson A.H."/>
            <person name="Bowers J.E."/>
            <person name="Bruggmann R."/>
            <person name="Dubchak I."/>
            <person name="Grimwood J."/>
            <person name="Gundlach H."/>
            <person name="Haberer G."/>
            <person name="Hellsten U."/>
            <person name="Mitros T."/>
            <person name="Poliakov A."/>
            <person name="Schmutz J."/>
            <person name="Spannagl M."/>
            <person name="Tang H."/>
            <person name="Wang X."/>
            <person name="Wicker T."/>
            <person name="Bharti A.K."/>
            <person name="Chapman J."/>
            <person name="Feltus F.A."/>
            <person name="Gowik U."/>
            <person name="Grigoriev I.V."/>
            <person name="Lyons E."/>
            <person name="Maher C.A."/>
            <person name="Martis M."/>
            <person name="Narechania A."/>
            <person name="Otillar R.P."/>
            <person name="Penning B.W."/>
            <person name="Salamov A.A."/>
            <person name="Wang Y."/>
            <person name="Zhang L."/>
            <person name="Carpita N.C."/>
            <person name="Freeling M."/>
            <person name="Gingle A.R."/>
            <person name="Hash C.T."/>
            <person name="Keller B."/>
            <person name="Klein P."/>
            <person name="Kresovich S."/>
            <person name="McCann M.C."/>
            <person name="Ming R."/>
            <person name="Peterson D.G."/>
            <person name="Mehboob-ur-Rahman"/>
            <person name="Ware D."/>
            <person name="Westhoff P."/>
            <person name="Mayer K.F."/>
            <person name="Messing J."/>
            <person name="Rokhsar D.S."/>
        </authorList>
    </citation>
    <scope>NUCLEOTIDE SEQUENCE [LARGE SCALE GENOMIC DNA]</scope>
    <source>
        <strain evidence="3">cv. BTx623</strain>
    </source>
</reference>
<dbReference type="InParanoid" id="A0A1W0W323"/>
<dbReference type="Proteomes" id="UP000000768">
    <property type="component" value="Chromosome 2"/>
</dbReference>
<reference evidence="3" key="2">
    <citation type="journal article" date="2018" name="Plant J.">
        <title>The Sorghum bicolor reference genome: improved assembly, gene annotations, a transcriptome atlas, and signatures of genome organization.</title>
        <authorList>
            <person name="McCormick R.F."/>
            <person name="Truong S.K."/>
            <person name="Sreedasyam A."/>
            <person name="Jenkins J."/>
            <person name="Shu S."/>
            <person name="Sims D."/>
            <person name="Kennedy M."/>
            <person name="Amirebrahimi M."/>
            <person name="Weers B.D."/>
            <person name="McKinley B."/>
            <person name="Mattison A."/>
            <person name="Morishige D.T."/>
            <person name="Grimwood J."/>
            <person name="Schmutz J."/>
            <person name="Mullet J.E."/>
        </authorList>
    </citation>
    <scope>NUCLEOTIDE SEQUENCE [LARGE SCALE GENOMIC DNA]</scope>
    <source>
        <strain evidence="3">cv. BTx623</strain>
    </source>
</reference>
<name>A0A1W0W323_SORBI</name>